<comment type="similarity">
    <text evidence="3 8">Belongs to the aldose epimerase family.</text>
</comment>
<evidence type="ECO:0000256" key="5">
    <source>
        <dbReference type="ARBA" id="ARBA00014165"/>
    </source>
</evidence>
<dbReference type="GO" id="GO:0030246">
    <property type="term" value="F:carbohydrate binding"/>
    <property type="evidence" value="ECO:0007669"/>
    <property type="project" value="InterPro"/>
</dbReference>
<dbReference type="PROSITE" id="PS00545">
    <property type="entry name" value="ALDOSE_1_EPIMERASE"/>
    <property type="match status" value="1"/>
</dbReference>
<dbReference type="Proteomes" id="UP000501830">
    <property type="component" value="Chromosome"/>
</dbReference>
<dbReference type="EMBL" id="CP049889">
    <property type="protein sequence ID" value="QIK52683.1"/>
    <property type="molecule type" value="Genomic_DNA"/>
</dbReference>
<dbReference type="InterPro" id="IPR014718">
    <property type="entry name" value="GH-type_carb-bd"/>
</dbReference>
<dbReference type="GO" id="GO:0004034">
    <property type="term" value="F:aldose 1-epimerase activity"/>
    <property type="evidence" value="ECO:0007669"/>
    <property type="project" value="UniProtKB-EC"/>
</dbReference>
<name>A0A6G7WK86_9LACT</name>
<dbReference type="UniPathway" id="UPA00242"/>
<dbReference type="Gene3D" id="2.70.98.10">
    <property type="match status" value="1"/>
</dbReference>
<evidence type="ECO:0000256" key="2">
    <source>
        <dbReference type="ARBA" id="ARBA00005028"/>
    </source>
</evidence>
<dbReference type="PANTHER" id="PTHR10091">
    <property type="entry name" value="ALDOSE-1-EPIMERASE"/>
    <property type="match status" value="1"/>
</dbReference>
<evidence type="ECO:0000313" key="12">
    <source>
        <dbReference type="EMBL" id="QIK52683.1"/>
    </source>
</evidence>
<organism evidence="12 13">
    <name type="scientific">Jeotgalibaca porci</name>
    <dbReference type="NCBI Taxonomy" id="1868793"/>
    <lineage>
        <taxon>Bacteria</taxon>
        <taxon>Bacillati</taxon>
        <taxon>Bacillota</taxon>
        <taxon>Bacilli</taxon>
        <taxon>Lactobacillales</taxon>
        <taxon>Carnobacteriaceae</taxon>
        <taxon>Jeotgalibaca</taxon>
    </lineage>
</organism>
<dbReference type="InterPro" id="IPR015443">
    <property type="entry name" value="Aldose_1-epimerase"/>
</dbReference>
<dbReference type="NCBIfam" id="NF008277">
    <property type="entry name" value="PRK11055.1"/>
    <property type="match status" value="1"/>
</dbReference>
<evidence type="ECO:0000256" key="6">
    <source>
        <dbReference type="ARBA" id="ARBA00023235"/>
    </source>
</evidence>
<dbReference type="KEGG" id="jpo:G7058_05110"/>
<dbReference type="PANTHER" id="PTHR10091:SF0">
    <property type="entry name" value="GALACTOSE MUTAROTASE"/>
    <property type="match status" value="1"/>
</dbReference>
<dbReference type="InterPro" id="IPR047215">
    <property type="entry name" value="Galactose_mutarotase-like"/>
</dbReference>
<comment type="catalytic activity">
    <reaction evidence="1 8">
        <text>alpha-D-glucose = beta-D-glucose</text>
        <dbReference type="Rhea" id="RHEA:10264"/>
        <dbReference type="ChEBI" id="CHEBI:15903"/>
        <dbReference type="ChEBI" id="CHEBI:17925"/>
        <dbReference type="EC" id="5.1.3.3"/>
    </reaction>
</comment>
<comment type="pathway">
    <text evidence="2 8">Carbohydrate metabolism; hexose metabolism.</text>
</comment>
<dbReference type="GO" id="GO:0006006">
    <property type="term" value="P:glucose metabolic process"/>
    <property type="evidence" value="ECO:0007669"/>
    <property type="project" value="TreeGrafter"/>
</dbReference>
<evidence type="ECO:0000256" key="8">
    <source>
        <dbReference type="PIRNR" id="PIRNR005096"/>
    </source>
</evidence>
<reference evidence="12 13" key="1">
    <citation type="journal article" date="2017" name="Int. J. Syst. Evol. Microbiol.">
        <title>Jeotgalibaca porci sp. nov. and Jeotgalibaca arthritidis sp. nov., isolated from pigs, and emended description of the genus Jeotgalibaca.</title>
        <authorList>
            <person name="Zamora L."/>
            <person name="Perez-Sancho M."/>
            <person name="Dominguez L."/>
            <person name="Fernandez-Garayzabal J.F."/>
            <person name="Vela A.I."/>
        </authorList>
    </citation>
    <scope>NUCLEOTIDE SEQUENCE [LARGE SCALE GENOMIC DNA]</scope>
    <source>
        <strain evidence="12 13">CCUG 69148</strain>
    </source>
</reference>
<evidence type="ECO:0000256" key="1">
    <source>
        <dbReference type="ARBA" id="ARBA00001614"/>
    </source>
</evidence>
<dbReference type="InterPro" id="IPR008183">
    <property type="entry name" value="Aldose_1/G6P_1-epimerase"/>
</dbReference>
<evidence type="ECO:0000256" key="3">
    <source>
        <dbReference type="ARBA" id="ARBA00006206"/>
    </source>
</evidence>
<feature type="active site" description="Proton donor" evidence="9">
    <location>
        <position position="163"/>
    </location>
</feature>
<dbReference type="AlphaFoldDB" id="A0A6G7WK86"/>
<keyword evidence="7 8" id="KW-0119">Carbohydrate metabolism</keyword>
<dbReference type="CDD" id="cd09019">
    <property type="entry name" value="galactose_mutarotase_like"/>
    <property type="match status" value="1"/>
</dbReference>
<sequence length="331" mass="36516">MAITLENKSGASITATTFGATLLEWSAPDKNGNFANITIGLDNLDDYVNNRPFYGATIGRVAGRIADGKFELNGKKYQLAQNNNGNHLHGGVDGLDTKVWDYKVEEEETEARIIFTYEDPAESNDYPGALSVTVIYTFNDENEWKITYKATTDASTLYNPTNHVYFNLNGDMEGTILEHDLYVNAEKFVELNANTIPTGNKVAVDGTPFDFRTPTQTKQATESDHPQTKAVSGLDHPFVLNAGENDISASISDQKSGRRIEMTTTEPIVVVFMHNGPSGFEYKGKNFPAYVGITLESQGYPDAINHDNFGNTILNPGETYLSETVYKFSVE</sequence>
<dbReference type="Pfam" id="PF01263">
    <property type="entry name" value="Aldose_epim"/>
    <property type="match status" value="1"/>
</dbReference>
<dbReference type="InterPro" id="IPR018052">
    <property type="entry name" value="Ald1_epimerase_CS"/>
</dbReference>
<dbReference type="InterPro" id="IPR011013">
    <property type="entry name" value="Gal_mutarotase_sf_dom"/>
</dbReference>
<accession>A0A6G7WK86</accession>
<dbReference type="GO" id="GO:0033499">
    <property type="term" value="P:galactose catabolic process via UDP-galactose, Leloir pathway"/>
    <property type="evidence" value="ECO:0007669"/>
    <property type="project" value="TreeGrafter"/>
</dbReference>
<evidence type="ECO:0000256" key="9">
    <source>
        <dbReference type="PIRSR" id="PIRSR005096-1"/>
    </source>
</evidence>
<gene>
    <name evidence="12" type="ORF">G7058_05110</name>
</gene>
<feature type="active site" description="Proton acceptor" evidence="9">
    <location>
        <position position="296"/>
    </location>
</feature>
<dbReference type="PIRSF" id="PIRSF005096">
    <property type="entry name" value="GALM"/>
    <property type="match status" value="1"/>
</dbReference>
<evidence type="ECO:0000313" key="13">
    <source>
        <dbReference type="Proteomes" id="UP000501830"/>
    </source>
</evidence>
<keyword evidence="6 8" id="KW-0413">Isomerase</keyword>
<evidence type="ECO:0000256" key="7">
    <source>
        <dbReference type="ARBA" id="ARBA00023277"/>
    </source>
</evidence>
<dbReference type="EC" id="5.1.3.3" evidence="4 8"/>
<keyword evidence="13" id="KW-1185">Reference proteome</keyword>
<feature type="binding site" evidence="11">
    <location>
        <begin position="163"/>
        <end position="165"/>
    </location>
    <ligand>
        <name>beta-D-galactose</name>
        <dbReference type="ChEBI" id="CHEBI:27667"/>
    </ligand>
</feature>
<evidence type="ECO:0000256" key="10">
    <source>
        <dbReference type="PIRSR" id="PIRSR005096-2"/>
    </source>
</evidence>
<dbReference type="GO" id="GO:0005737">
    <property type="term" value="C:cytoplasm"/>
    <property type="evidence" value="ECO:0007669"/>
    <property type="project" value="TreeGrafter"/>
</dbReference>
<protein>
    <recommendedName>
        <fullName evidence="5 8">Aldose 1-epimerase</fullName>
        <ecNumber evidence="4 8">5.1.3.3</ecNumber>
    </recommendedName>
</protein>
<feature type="binding site" evidence="10">
    <location>
        <position position="235"/>
    </location>
    <ligand>
        <name>beta-D-galactose</name>
        <dbReference type="ChEBI" id="CHEBI:27667"/>
    </ligand>
</feature>
<proteinExistence type="inferred from homology"/>
<evidence type="ECO:0000256" key="11">
    <source>
        <dbReference type="PIRSR" id="PIRSR005096-3"/>
    </source>
</evidence>
<evidence type="ECO:0000256" key="4">
    <source>
        <dbReference type="ARBA" id="ARBA00013185"/>
    </source>
</evidence>
<dbReference type="SUPFAM" id="SSF74650">
    <property type="entry name" value="Galactose mutarotase-like"/>
    <property type="match status" value="1"/>
</dbReference>